<keyword evidence="2" id="KW-1185">Reference proteome</keyword>
<sequence>MAVTEIALLRLKTPELSSSARSILKQAQQAQSEWSGYPVQFARQVEDSSYFYILGGWESIVHHNGEWIKSETNQKLLAQLKDDVDVEWMFHVDIDVSQHQDSSSNRPIDRSPDILKPSTSTIPLDAPVISVSRYFVEHAKRAEFDTAFNNGGPYLGAHTTPFTYSGGWRIDKEGDDEEFVLFNGWNKVEDHYGFAETEAFKEFGKIKGALKGAEIKHVRLERWE</sequence>
<dbReference type="OrthoDB" id="3542212at2759"/>
<reference evidence="1" key="1">
    <citation type="submission" date="2022-12" db="EMBL/GenBank/DDBJ databases">
        <authorList>
            <person name="Petersen C."/>
        </authorList>
    </citation>
    <scope>NUCLEOTIDE SEQUENCE</scope>
    <source>
        <strain evidence="1">IBT 21472</strain>
    </source>
</reference>
<dbReference type="Gene3D" id="3.30.70.100">
    <property type="match status" value="2"/>
</dbReference>
<dbReference type="AlphaFoldDB" id="A0A9W9H4B4"/>
<name>A0A9W9H4B4_9EURO</name>
<accession>A0A9W9H4B4</accession>
<dbReference type="Proteomes" id="UP001147746">
    <property type="component" value="Unassembled WGS sequence"/>
</dbReference>
<evidence type="ECO:0000313" key="2">
    <source>
        <dbReference type="Proteomes" id="UP001147746"/>
    </source>
</evidence>
<proteinExistence type="predicted"/>
<evidence type="ECO:0008006" key="3">
    <source>
        <dbReference type="Google" id="ProtNLM"/>
    </source>
</evidence>
<protein>
    <recommendedName>
        <fullName evidence="3">ABM domain-containing protein</fullName>
    </recommendedName>
</protein>
<dbReference type="PANTHER" id="PTHR42052:SF1">
    <property type="entry name" value="ABM DOMAIN-CONTAINING PROTEIN"/>
    <property type="match status" value="1"/>
</dbReference>
<comment type="caution">
    <text evidence="1">The sequence shown here is derived from an EMBL/GenBank/DDBJ whole genome shotgun (WGS) entry which is preliminary data.</text>
</comment>
<dbReference type="PANTHER" id="PTHR42052">
    <property type="entry name" value="ABM DOMAIN-CONTAINING PROTEIN"/>
    <property type="match status" value="1"/>
</dbReference>
<gene>
    <name evidence="1" type="ORF">N7476_009996</name>
</gene>
<dbReference type="EMBL" id="JAPZBO010000009">
    <property type="protein sequence ID" value="KAJ5303197.1"/>
    <property type="molecule type" value="Genomic_DNA"/>
</dbReference>
<organism evidence="1 2">
    <name type="scientific">Penicillium atrosanguineum</name>
    <dbReference type="NCBI Taxonomy" id="1132637"/>
    <lineage>
        <taxon>Eukaryota</taxon>
        <taxon>Fungi</taxon>
        <taxon>Dikarya</taxon>
        <taxon>Ascomycota</taxon>
        <taxon>Pezizomycotina</taxon>
        <taxon>Eurotiomycetes</taxon>
        <taxon>Eurotiomycetidae</taxon>
        <taxon>Eurotiales</taxon>
        <taxon>Aspergillaceae</taxon>
        <taxon>Penicillium</taxon>
    </lineage>
</organism>
<reference evidence="1" key="2">
    <citation type="journal article" date="2023" name="IMA Fungus">
        <title>Comparative genomic study of the Penicillium genus elucidates a diverse pangenome and 15 lateral gene transfer events.</title>
        <authorList>
            <person name="Petersen C."/>
            <person name="Sorensen T."/>
            <person name="Nielsen M.R."/>
            <person name="Sondergaard T.E."/>
            <person name="Sorensen J.L."/>
            <person name="Fitzpatrick D.A."/>
            <person name="Frisvad J.C."/>
            <person name="Nielsen K.L."/>
        </authorList>
    </citation>
    <scope>NUCLEOTIDE SEQUENCE</scope>
    <source>
        <strain evidence="1">IBT 21472</strain>
    </source>
</reference>
<evidence type="ECO:0000313" key="1">
    <source>
        <dbReference type="EMBL" id="KAJ5303197.1"/>
    </source>
</evidence>